<reference evidence="2" key="1">
    <citation type="submission" date="2016-11" db="EMBL/GenBank/DDBJ databases">
        <authorList>
            <person name="Varghese N."/>
            <person name="Submissions S."/>
        </authorList>
    </citation>
    <scope>NUCLEOTIDE SEQUENCE [LARGE SCALE GENOMIC DNA]</scope>
    <source>
        <strain evidence="2">DSM 19741</strain>
    </source>
</reference>
<dbReference type="Proteomes" id="UP000184036">
    <property type="component" value="Unassembled WGS sequence"/>
</dbReference>
<protein>
    <submittedName>
        <fullName evidence="1">Uncharacterized protein</fullName>
    </submittedName>
</protein>
<keyword evidence="2" id="KW-1185">Reference proteome</keyword>
<organism evidence="1 2">
    <name type="scientific">Flavobacterium segetis</name>
    <dbReference type="NCBI Taxonomy" id="271157"/>
    <lineage>
        <taxon>Bacteria</taxon>
        <taxon>Pseudomonadati</taxon>
        <taxon>Bacteroidota</taxon>
        <taxon>Flavobacteriia</taxon>
        <taxon>Flavobacteriales</taxon>
        <taxon>Flavobacteriaceae</taxon>
        <taxon>Flavobacterium</taxon>
    </lineage>
</organism>
<dbReference type="AlphaFoldDB" id="A0A1M5I8A5"/>
<sequence>MITELAALQRLEALKTIDEKKNNIFFKLLKVV</sequence>
<accession>A0A1M5I8A5</accession>
<gene>
    <name evidence="1" type="ORF">SAMN05444396_106231</name>
</gene>
<evidence type="ECO:0000313" key="2">
    <source>
        <dbReference type="Proteomes" id="UP000184036"/>
    </source>
</evidence>
<dbReference type="EMBL" id="FQWE01000006">
    <property type="protein sequence ID" value="SHG24564.1"/>
    <property type="molecule type" value="Genomic_DNA"/>
</dbReference>
<evidence type="ECO:0000313" key="1">
    <source>
        <dbReference type="EMBL" id="SHG24564.1"/>
    </source>
</evidence>
<name>A0A1M5I8A5_9FLAO</name>
<proteinExistence type="predicted"/>
<dbReference type="STRING" id="271157.SAMN05444396_106231"/>